<dbReference type="Proteomes" id="UP000190541">
    <property type="component" value="Unassembled WGS sequence"/>
</dbReference>
<name>A0A1T5CH40_9SPHI</name>
<dbReference type="STRING" id="623280.SAMN05660226_02221"/>
<gene>
    <name evidence="1" type="ORF">SAMN05660226_02221</name>
</gene>
<evidence type="ECO:0000313" key="2">
    <source>
        <dbReference type="Proteomes" id="UP000190541"/>
    </source>
</evidence>
<dbReference type="EMBL" id="FUYS01000004">
    <property type="protein sequence ID" value="SKB58666.1"/>
    <property type="molecule type" value="Genomic_DNA"/>
</dbReference>
<evidence type="ECO:0000313" key="1">
    <source>
        <dbReference type="EMBL" id="SKB58666.1"/>
    </source>
</evidence>
<sequence>MLTTFQIVNYRKHTDKKRNSFCVKTHHARYQLIINIQYKNP</sequence>
<accession>A0A1T5CH40</accession>
<organism evidence="1 2">
    <name type="scientific">Parapedobacter luteus</name>
    <dbReference type="NCBI Taxonomy" id="623280"/>
    <lineage>
        <taxon>Bacteria</taxon>
        <taxon>Pseudomonadati</taxon>
        <taxon>Bacteroidota</taxon>
        <taxon>Sphingobacteriia</taxon>
        <taxon>Sphingobacteriales</taxon>
        <taxon>Sphingobacteriaceae</taxon>
        <taxon>Parapedobacter</taxon>
    </lineage>
</organism>
<dbReference type="AlphaFoldDB" id="A0A1T5CH40"/>
<proteinExistence type="predicted"/>
<protein>
    <submittedName>
        <fullName evidence="1">Uncharacterized protein</fullName>
    </submittedName>
</protein>
<reference evidence="1 2" key="1">
    <citation type="submission" date="2017-02" db="EMBL/GenBank/DDBJ databases">
        <authorList>
            <person name="Peterson S.W."/>
        </authorList>
    </citation>
    <scope>NUCLEOTIDE SEQUENCE [LARGE SCALE GENOMIC DNA]</scope>
    <source>
        <strain evidence="1 2">DSM 22899</strain>
    </source>
</reference>
<keyword evidence="2" id="KW-1185">Reference proteome</keyword>